<name>A0A9W8N003_9AGAR</name>
<keyword evidence="2" id="KW-1185">Reference proteome</keyword>
<proteinExistence type="predicted"/>
<dbReference type="SUPFAM" id="SSF56112">
    <property type="entry name" value="Protein kinase-like (PK-like)"/>
    <property type="match status" value="1"/>
</dbReference>
<gene>
    <name evidence="1" type="ORF">NLJ89_g1490</name>
</gene>
<evidence type="ECO:0000313" key="1">
    <source>
        <dbReference type="EMBL" id="KAJ3515882.1"/>
    </source>
</evidence>
<evidence type="ECO:0008006" key="3">
    <source>
        <dbReference type="Google" id="ProtNLM"/>
    </source>
</evidence>
<comment type="caution">
    <text evidence="1">The sequence shown here is derived from an EMBL/GenBank/DDBJ whole genome shotgun (WGS) entry which is preliminary data.</text>
</comment>
<organism evidence="1 2">
    <name type="scientific">Agrocybe chaxingu</name>
    <dbReference type="NCBI Taxonomy" id="84603"/>
    <lineage>
        <taxon>Eukaryota</taxon>
        <taxon>Fungi</taxon>
        <taxon>Dikarya</taxon>
        <taxon>Basidiomycota</taxon>
        <taxon>Agaricomycotina</taxon>
        <taxon>Agaricomycetes</taxon>
        <taxon>Agaricomycetidae</taxon>
        <taxon>Agaricales</taxon>
        <taxon>Agaricineae</taxon>
        <taxon>Strophariaceae</taxon>
        <taxon>Agrocybe</taxon>
    </lineage>
</organism>
<sequence length="329" mass="36602">MKEQHVQGDLYARRRRVVRPARGPGAFLTVGSTSKNKRGVATPKFTIKLWIDNERPRDLPSPEDIVQICQDHDKEQANAPLTDFPKQGFPLKSKNGTEIAWVKHGRDIDLPEAMMQSYLSAKFKGDATLKVCAPAVHLAFEDGSYGYMVMELVRGVPCQCSDARLVATAVQAVIDISITSGAPGPFAKGLIRHPFYVDWKAPRPYNSVDDLQNYLNDILLRGNRTERIDFTAEVAAHGLRLCPADFNNGNFLKDESGNLIVVDFACYSFLPPTFLEHAFRCGDLFARSVREHLQLPDAMQLNELITAQKVLVPYNSNTIGPATTSAERN</sequence>
<evidence type="ECO:0000313" key="2">
    <source>
        <dbReference type="Proteomes" id="UP001148786"/>
    </source>
</evidence>
<dbReference type="AlphaFoldDB" id="A0A9W8N003"/>
<dbReference type="EMBL" id="JANKHO010000077">
    <property type="protein sequence ID" value="KAJ3515882.1"/>
    <property type="molecule type" value="Genomic_DNA"/>
</dbReference>
<dbReference type="Proteomes" id="UP001148786">
    <property type="component" value="Unassembled WGS sequence"/>
</dbReference>
<accession>A0A9W8N003</accession>
<reference evidence="1" key="1">
    <citation type="submission" date="2022-07" db="EMBL/GenBank/DDBJ databases">
        <title>Genome Sequence of Agrocybe chaxingu.</title>
        <authorList>
            <person name="Buettner E."/>
        </authorList>
    </citation>
    <scope>NUCLEOTIDE SEQUENCE</scope>
    <source>
        <strain evidence="1">MP-N11</strain>
    </source>
</reference>
<dbReference type="InterPro" id="IPR011009">
    <property type="entry name" value="Kinase-like_dom_sf"/>
</dbReference>
<dbReference type="OrthoDB" id="3250044at2759"/>
<protein>
    <recommendedName>
        <fullName evidence="3">Aminoglycoside phosphotransferase domain-containing protein</fullName>
    </recommendedName>
</protein>